<evidence type="ECO:0000313" key="3">
    <source>
        <dbReference type="EMBL" id="GAA4899440.1"/>
    </source>
</evidence>
<feature type="domain" description="HNH nuclease" evidence="2">
    <location>
        <begin position="330"/>
        <end position="382"/>
    </location>
</feature>
<proteinExistence type="predicted"/>
<name>A0ABP9FJQ8_9ACTN</name>
<dbReference type="Proteomes" id="UP001501521">
    <property type="component" value="Unassembled WGS sequence"/>
</dbReference>
<keyword evidence="3" id="KW-0255">Endonuclease</keyword>
<dbReference type="RefSeq" id="WP_345581860.1">
    <property type="nucleotide sequence ID" value="NZ_BAABLV010000026.1"/>
</dbReference>
<evidence type="ECO:0000259" key="2">
    <source>
        <dbReference type="SMART" id="SM00507"/>
    </source>
</evidence>
<reference evidence="4" key="1">
    <citation type="journal article" date="2019" name="Int. J. Syst. Evol. Microbiol.">
        <title>The Global Catalogue of Microorganisms (GCM) 10K type strain sequencing project: providing services to taxonomists for standard genome sequencing and annotation.</title>
        <authorList>
            <consortium name="The Broad Institute Genomics Platform"/>
            <consortium name="The Broad Institute Genome Sequencing Center for Infectious Disease"/>
            <person name="Wu L."/>
            <person name="Ma J."/>
        </authorList>
    </citation>
    <scope>NUCLEOTIDE SEQUENCE [LARGE SCALE GENOMIC DNA]</scope>
    <source>
        <strain evidence="4">JCM 19125</strain>
    </source>
</reference>
<protein>
    <submittedName>
        <fullName evidence="3">HNH endonuclease signature motif containing protein</fullName>
    </submittedName>
</protein>
<sequence>MNEAVDLGQRYVAALWDALNTHIADPGAAAARLGAVIASTRDVEAQLAGLRLRAMHEASLSGAAAVLDEVQHSVSTTVGEATAMLKLSLELGERFPKIADALNEGRISLQQATAIVTGLRKLPSHLTRADLATCQDTILDYVDTLGPTQLRVLATRLVHLVDPEGAEEEEKKRLEAEERAAMRNRYLRLIPDHHGSHRIDGKLPDALAITIKTQLDAFEPSQSSYGDTGESPTPEMRRADALMRMVDAAASTTTTAAGTGGRARVQVILDYDTLITGLGRVELPGMTDVDALTATEARRLACDAGIIPMVLGSAGQPLDVGREHRLVTPAIWDALVARDRGCAFPSCTARPASCHAHHIIPWWARGITWLGNLVLLCPHHHRLVEPDPHRPAHSQWQVHLDPTTGLPWFTPPRNIDPHQKPRQHQNHVLRALTPTPKAPPRPPTNTPPQPPPTPRPDQTPQQTPAPVPAPERDPNPWHPDGDPPGWDTPTPEPVTTTAYTNP</sequence>
<dbReference type="EMBL" id="BAABLV010000026">
    <property type="protein sequence ID" value="GAA4899440.1"/>
    <property type="molecule type" value="Genomic_DNA"/>
</dbReference>
<dbReference type="Gene3D" id="1.10.30.50">
    <property type="match status" value="1"/>
</dbReference>
<comment type="caution">
    <text evidence="3">The sequence shown here is derived from an EMBL/GenBank/DDBJ whole genome shotgun (WGS) entry which is preliminary data.</text>
</comment>
<keyword evidence="3" id="KW-0378">Hydrolase</keyword>
<dbReference type="Pfam" id="PF02720">
    <property type="entry name" value="DUF222"/>
    <property type="match status" value="1"/>
</dbReference>
<keyword evidence="4" id="KW-1185">Reference proteome</keyword>
<keyword evidence="3" id="KW-0540">Nuclease</keyword>
<dbReference type="InterPro" id="IPR003870">
    <property type="entry name" value="DUF222"/>
</dbReference>
<accession>A0ABP9FJQ8</accession>
<feature type="region of interest" description="Disordered" evidence="1">
    <location>
        <begin position="405"/>
        <end position="502"/>
    </location>
</feature>
<dbReference type="CDD" id="cd00085">
    <property type="entry name" value="HNHc"/>
    <property type="match status" value="1"/>
</dbReference>
<dbReference type="SMART" id="SM00507">
    <property type="entry name" value="HNHc"/>
    <property type="match status" value="1"/>
</dbReference>
<gene>
    <name evidence="3" type="ORF">GCM10025789_17080</name>
</gene>
<dbReference type="InterPro" id="IPR003615">
    <property type="entry name" value="HNH_nuc"/>
</dbReference>
<feature type="compositionally biased region" description="Pro residues" evidence="1">
    <location>
        <begin position="436"/>
        <end position="469"/>
    </location>
</feature>
<evidence type="ECO:0000256" key="1">
    <source>
        <dbReference type="SAM" id="MobiDB-lite"/>
    </source>
</evidence>
<feature type="compositionally biased region" description="Basic and acidic residues" evidence="1">
    <location>
        <begin position="470"/>
        <end position="481"/>
    </location>
</feature>
<dbReference type="GO" id="GO:0004519">
    <property type="term" value="F:endonuclease activity"/>
    <property type="evidence" value="ECO:0007669"/>
    <property type="project" value="UniProtKB-KW"/>
</dbReference>
<evidence type="ECO:0000313" key="4">
    <source>
        <dbReference type="Proteomes" id="UP001501521"/>
    </source>
</evidence>
<organism evidence="3 4">
    <name type="scientific">Tessaracoccus lubricantis</name>
    <dbReference type="NCBI Taxonomy" id="545543"/>
    <lineage>
        <taxon>Bacteria</taxon>
        <taxon>Bacillati</taxon>
        <taxon>Actinomycetota</taxon>
        <taxon>Actinomycetes</taxon>
        <taxon>Propionibacteriales</taxon>
        <taxon>Propionibacteriaceae</taxon>
        <taxon>Tessaracoccus</taxon>
    </lineage>
</organism>